<keyword evidence="4" id="KW-1185">Reference proteome</keyword>
<dbReference type="HOGENOM" id="CLU_1181827_0_0_1"/>
<dbReference type="InterPro" id="IPR033734">
    <property type="entry name" value="Jacalin-like_lectin_dom_plant"/>
</dbReference>
<dbReference type="Gene3D" id="2.100.10.30">
    <property type="entry name" value="Jacalin-like lectin domain"/>
    <property type="match status" value="2"/>
</dbReference>
<dbReference type="GO" id="GO:0030246">
    <property type="term" value="F:carbohydrate binding"/>
    <property type="evidence" value="ECO:0007669"/>
    <property type="project" value="UniProtKB-KW"/>
</dbReference>
<name>A0A0E0C1K5_9ORYZ</name>
<organism evidence="3">
    <name type="scientific">Oryza meridionalis</name>
    <dbReference type="NCBI Taxonomy" id="40149"/>
    <lineage>
        <taxon>Eukaryota</taxon>
        <taxon>Viridiplantae</taxon>
        <taxon>Streptophyta</taxon>
        <taxon>Embryophyta</taxon>
        <taxon>Tracheophyta</taxon>
        <taxon>Spermatophyta</taxon>
        <taxon>Magnoliopsida</taxon>
        <taxon>Liliopsida</taxon>
        <taxon>Poales</taxon>
        <taxon>Poaceae</taxon>
        <taxon>BOP clade</taxon>
        <taxon>Oryzoideae</taxon>
        <taxon>Oryzeae</taxon>
        <taxon>Oryzinae</taxon>
        <taxon>Oryza</taxon>
    </lineage>
</organism>
<dbReference type="Gramene" id="OMERI01G13300.1">
    <property type="protein sequence ID" value="OMERI01G13300.1"/>
    <property type="gene ID" value="OMERI01G13300"/>
</dbReference>
<evidence type="ECO:0000313" key="3">
    <source>
        <dbReference type="EnsemblPlants" id="OMERI01G13300.1"/>
    </source>
</evidence>
<dbReference type="SMART" id="SM00915">
    <property type="entry name" value="Jacalin"/>
    <property type="match status" value="2"/>
</dbReference>
<dbReference type="InterPro" id="IPR036404">
    <property type="entry name" value="Jacalin-like_lectin_dom_sf"/>
</dbReference>
<dbReference type="Pfam" id="PF01419">
    <property type="entry name" value="Jacalin"/>
    <property type="match status" value="2"/>
</dbReference>
<reference evidence="3" key="2">
    <citation type="submission" date="2018-05" db="EMBL/GenBank/DDBJ databases">
        <title>OmerRS3 (Oryza meridionalis Reference Sequence Version 3).</title>
        <authorList>
            <person name="Zhang J."/>
            <person name="Kudrna D."/>
            <person name="Lee S."/>
            <person name="Talag J."/>
            <person name="Welchert J."/>
            <person name="Wing R.A."/>
        </authorList>
    </citation>
    <scope>NUCLEOTIDE SEQUENCE [LARGE SCALE GENOMIC DNA]</scope>
    <source>
        <strain evidence="3">cv. OR44</strain>
    </source>
</reference>
<evidence type="ECO:0000256" key="1">
    <source>
        <dbReference type="ARBA" id="ARBA00022734"/>
    </source>
</evidence>
<dbReference type="PANTHER" id="PTHR46506">
    <property type="entry name" value="OS05G0143600 PROTEIN"/>
    <property type="match status" value="1"/>
</dbReference>
<dbReference type="Proteomes" id="UP000008021">
    <property type="component" value="Chromosome 1"/>
</dbReference>
<dbReference type="CDD" id="cd09612">
    <property type="entry name" value="Jacalin"/>
    <property type="match status" value="2"/>
</dbReference>
<protein>
    <recommendedName>
        <fullName evidence="2">Jacalin-type lectin domain-containing protein</fullName>
    </recommendedName>
</protein>
<feature type="domain" description="Jacalin-type lectin" evidence="2">
    <location>
        <begin position="161"/>
        <end position="269"/>
    </location>
</feature>
<dbReference type="PROSITE" id="PS51752">
    <property type="entry name" value="JACALIN_LECTIN"/>
    <property type="match status" value="2"/>
</dbReference>
<accession>A0A0E0C1K5</accession>
<dbReference type="AlphaFoldDB" id="A0A0E0C1K5"/>
<dbReference type="STRING" id="40149.A0A0E0C1K5"/>
<keyword evidence="1" id="KW-0430">Lectin</keyword>
<evidence type="ECO:0000313" key="4">
    <source>
        <dbReference type="Proteomes" id="UP000008021"/>
    </source>
</evidence>
<reference evidence="3" key="1">
    <citation type="submission" date="2015-04" db="UniProtKB">
        <authorList>
            <consortium name="EnsemblPlants"/>
        </authorList>
    </citation>
    <scope>IDENTIFICATION</scope>
</reference>
<dbReference type="EnsemblPlants" id="OMERI01G13300.1">
    <property type="protein sequence ID" value="OMERI01G13300.1"/>
    <property type="gene ID" value="OMERI01G13300"/>
</dbReference>
<sequence length="269" mass="27977">MTLVKIGLWGGNGGSAQDISVPPKKLLGVTIYSSDAIRSIAFNYIGVDGQEYAIGPWGGGEGTSTEIKLGSSEHIKEISGTHGPVYDLADIVTYLKIVTSANNTYEAGAPNGKEFSIPLQDSGHVVGFFGRLGCGGGNGGSAQDITVKPSKLTGMTIRGQAIDAVGFTYIGTDGQEHVVGPWGGDGGSPTTIKFGPSERVKEVSGTHGTLQTLADILTYLKIVTDVTTHEFGVPNETAFSVPLQDDARVVGFFARSGLLVDAIGVYVQP</sequence>
<evidence type="ECO:0000259" key="2">
    <source>
        <dbReference type="PROSITE" id="PS51752"/>
    </source>
</evidence>
<feature type="domain" description="Jacalin-type lectin" evidence="2">
    <location>
        <begin position="3"/>
        <end position="149"/>
    </location>
</feature>
<dbReference type="InterPro" id="IPR001229">
    <property type="entry name" value="Jacalin-like_lectin_dom"/>
</dbReference>
<dbReference type="SUPFAM" id="SSF51101">
    <property type="entry name" value="Mannose-binding lectins"/>
    <property type="match status" value="2"/>
</dbReference>
<proteinExistence type="predicted"/>